<dbReference type="Pfam" id="PF22669">
    <property type="entry name" value="Exo_endo_phos2"/>
    <property type="match status" value="1"/>
</dbReference>
<gene>
    <name evidence="3" type="ORF">LMH87_003057</name>
</gene>
<feature type="compositionally biased region" description="Low complexity" evidence="1">
    <location>
        <begin position="321"/>
        <end position="330"/>
    </location>
</feature>
<dbReference type="InterPro" id="IPR036322">
    <property type="entry name" value="WD40_repeat_dom_sf"/>
</dbReference>
<feature type="compositionally biased region" description="Polar residues" evidence="1">
    <location>
        <begin position="83"/>
        <end position="92"/>
    </location>
</feature>
<dbReference type="PANTHER" id="PTHR11200">
    <property type="entry name" value="INOSITOL 5-PHOSPHATASE"/>
    <property type="match status" value="1"/>
</dbReference>
<dbReference type="Gene3D" id="3.60.10.10">
    <property type="entry name" value="Endonuclease/exonuclease/phosphatase"/>
    <property type="match status" value="1"/>
</dbReference>
<organism evidence="3 4">
    <name type="scientific">Akanthomyces muscarius</name>
    <name type="common">Entomopathogenic fungus</name>
    <name type="synonym">Lecanicillium muscarium</name>
    <dbReference type="NCBI Taxonomy" id="2231603"/>
    <lineage>
        <taxon>Eukaryota</taxon>
        <taxon>Fungi</taxon>
        <taxon>Dikarya</taxon>
        <taxon>Ascomycota</taxon>
        <taxon>Pezizomycotina</taxon>
        <taxon>Sordariomycetes</taxon>
        <taxon>Hypocreomycetidae</taxon>
        <taxon>Hypocreales</taxon>
        <taxon>Cordycipitaceae</taxon>
        <taxon>Akanthomyces</taxon>
    </lineage>
</organism>
<dbReference type="SMART" id="SM00128">
    <property type="entry name" value="IPPc"/>
    <property type="match status" value="1"/>
</dbReference>
<feature type="compositionally biased region" description="Polar residues" evidence="1">
    <location>
        <begin position="25"/>
        <end position="36"/>
    </location>
</feature>
<dbReference type="Proteomes" id="UP001144673">
    <property type="component" value="Chromosome 3"/>
</dbReference>
<evidence type="ECO:0000313" key="3">
    <source>
        <dbReference type="EMBL" id="KAJ4148593.1"/>
    </source>
</evidence>
<dbReference type="KEGG" id="amus:LMH87_003057"/>
<dbReference type="GO" id="GO:0046856">
    <property type="term" value="P:phosphatidylinositol dephosphorylation"/>
    <property type="evidence" value="ECO:0007669"/>
    <property type="project" value="InterPro"/>
</dbReference>
<feature type="compositionally biased region" description="Basic and acidic residues" evidence="1">
    <location>
        <begin position="181"/>
        <end position="192"/>
    </location>
</feature>
<dbReference type="SUPFAM" id="SSF56219">
    <property type="entry name" value="DNase I-like"/>
    <property type="match status" value="1"/>
</dbReference>
<dbReference type="FunFam" id="3.60.10.10:FF:000036">
    <property type="entry name" value="Inositol polyphosphate phosphatase, putative"/>
    <property type="match status" value="1"/>
</dbReference>
<evidence type="ECO:0000259" key="2">
    <source>
        <dbReference type="SMART" id="SM00128"/>
    </source>
</evidence>
<reference evidence="3" key="1">
    <citation type="journal article" date="2023" name="Access Microbiol">
        <title>De-novo genome assembly for Akanthomyces muscarius, a biocontrol agent of insect agricultural pests.</title>
        <authorList>
            <person name="Erdos Z."/>
            <person name="Studholme D.J."/>
            <person name="Raymond B."/>
            <person name="Sharma M."/>
        </authorList>
    </citation>
    <scope>NUCLEOTIDE SEQUENCE</scope>
    <source>
        <strain evidence="3">Ve6</strain>
    </source>
</reference>
<dbReference type="SUPFAM" id="SSF50978">
    <property type="entry name" value="WD40 repeat-like"/>
    <property type="match status" value="1"/>
</dbReference>
<dbReference type="InterPro" id="IPR036691">
    <property type="entry name" value="Endo/exonu/phosph_ase_sf"/>
</dbReference>
<feature type="compositionally biased region" description="Polar residues" evidence="1">
    <location>
        <begin position="208"/>
        <end position="229"/>
    </location>
</feature>
<dbReference type="InterPro" id="IPR046985">
    <property type="entry name" value="IP5"/>
</dbReference>
<feature type="compositionally biased region" description="Low complexity" evidence="1">
    <location>
        <begin position="142"/>
        <end position="151"/>
    </location>
</feature>
<dbReference type="RefSeq" id="XP_056051534.1">
    <property type="nucleotide sequence ID" value="XM_056194614.1"/>
</dbReference>
<dbReference type="InterPro" id="IPR015943">
    <property type="entry name" value="WD40/YVTN_repeat-like_dom_sf"/>
</dbReference>
<dbReference type="GeneID" id="80890216"/>
<feature type="compositionally biased region" description="Low complexity" evidence="1">
    <location>
        <begin position="231"/>
        <end position="242"/>
    </location>
</feature>
<dbReference type="GO" id="GO:0004439">
    <property type="term" value="F:phosphatidylinositol-4,5-bisphosphate 5-phosphatase activity"/>
    <property type="evidence" value="ECO:0007669"/>
    <property type="project" value="TreeGrafter"/>
</dbReference>
<sequence>MESPADKTDGTSIKPVSSLLARFESMNNGQPQSSSAVPRPSAPKPERLRAVRTTSEAPAPPVTPTKPPVLKEKPPVKPKHLHSTSLLPQNVNPAHDESVVIPPPVTVQPPQSPPQETRRQPVRGDQSPFLDPSTAVSHPFISSKPASASSSRPLTPTHGLPPPRSPRLAGSKPPSPPPPRRSVDTRRDKEPRALTPATTGRSEKRVSANLSLTAFPQRQSSLPRSNPTKDPSPFTSPPSSSSESEDESPPQLPTRPRPATNDAGAMQNQIVTTFQPPPVHHRVADRRRDQKNGLGISQDIHSTPNDHEPAPPLPVRRPIQVTPTKTVTTTRDMAPPPRPVRAPAQQSPPKLDPMPSLHSQSLSTQQFLPPPTRNRSKTMESTSSDRADYPVSTAPESKGPAEESSLPNIACINRRAPYVKKGCSEIQTRYEPKRFDVCGDVVCTSGSFTRGWNILDGEQLLSLAHTEGVKATAIIFKPGADPDTEATRIWIGMNSGDMMEVDIATSRIVCNKPGAHGRYEILKAYRYLNEIWSLDESGCLHIWGPDNDGIPNLSKNPTQSYKVPKGHTFSLVADGQLWHAVSKVIRVFEPSLDGSTTFQVLMKPLVTEGTADITSGTTMEAHPGQVFFGHVDGKVSIYSTSDYSCQKVIHISGWKINTMAAVGANLWVGYSTGKVSVYDTKKNPWMTKKEWQAHDSGIYQLKTDVTAPYRIERAQVVSVGNDGKVKLWDGLLQDDRLEASLKSKETQYCQFNELSLVVMTWNAGAATPHNLRYSDGDSSFFQEFVQTSGSPDILVFGFQELVDLEDKTATAKRFLKSKKKDSSDNENMSHRYRDWRDFLLKTLDDYAPQGHLYQLLYNAPLVGLFTCIFVKSSLQGRIRNLQGAEVKRGMGGLHGNKGAIAVRFQIDDSSLCFVNCHLAAGQTQTSSRHNDVAAILEASLFSTERDASARLDYYRGGGDGAMIVDHEICVINGDLNYRIDTMSRDTVVKAVQQNNLSKLRDRDQLLVSRRKNPAFRLRAFEELPLNFAPTYKYDVGTDRYDTSEKRRSPAWCDRLLYRATGKVEQLDYGRHEIKVSDHRPVSGSFRLHVKNVDERKRAQVVMEAHNAFEDVRQKRLAEAKINYLVVTCGFDEPTSKLYIQNRAARNRR</sequence>
<keyword evidence="4" id="KW-1185">Reference proteome</keyword>
<protein>
    <recommendedName>
        <fullName evidence="2">Inositol polyphosphate-related phosphatase domain-containing protein</fullName>
    </recommendedName>
</protein>
<evidence type="ECO:0000313" key="4">
    <source>
        <dbReference type="Proteomes" id="UP001144673"/>
    </source>
</evidence>
<comment type="caution">
    <text evidence="3">The sequence shown here is derived from an EMBL/GenBank/DDBJ whole genome shotgun (WGS) entry which is preliminary data.</text>
</comment>
<feature type="compositionally biased region" description="Polar residues" evidence="1">
    <location>
        <begin position="357"/>
        <end position="367"/>
    </location>
</feature>
<dbReference type="InterPro" id="IPR000300">
    <property type="entry name" value="IPPc"/>
</dbReference>
<feature type="compositionally biased region" description="Pro residues" evidence="1">
    <location>
        <begin position="58"/>
        <end position="67"/>
    </location>
</feature>
<feature type="compositionally biased region" description="Pro residues" evidence="1">
    <location>
        <begin position="101"/>
        <end position="113"/>
    </location>
</feature>
<accession>A0A9W8Q9T8</accession>
<name>A0A9W8Q9T8_AKAMU</name>
<dbReference type="EMBL" id="JAJHUN010000010">
    <property type="protein sequence ID" value="KAJ4148593.1"/>
    <property type="molecule type" value="Genomic_DNA"/>
</dbReference>
<feature type="region of interest" description="Disordered" evidence="1">
    <location>
        <begin position="1"/>
        <end position="406"/>
    </location>
</feature>
<feature type="domain" description="Inositol polyphosphate-related phosphatase" evidence="2">
    <location>
        <begin position="752"/>
        <end position="1093"/>
    </location>
</feature>
<dbReference type="PANTHER" id="PTHR11200:SF240">
    <property type="entry name" value="INOSITOL POLYPHOSPHATE 5-PHOSPHATASE C9G1.10C-RELATED"/>
    <property type="match status" value="1"/>
</dbReference>
<evidence type="ECO:0000256" key="1">
    <source>
        <dbReference type="SAM" id="MobiDB-lite"/>
    </source>
</evidence>
<proteinExistence type="predicted"/>
<dbReference type="AlphaFoldDB" id="A0A9W8Q9T8"/>
<dbReference type="Gene3D" id="2.130.10.10">
    <property type="entry name" value="YVTN repeat-like/Quinoprotein amine dehydrogenase"/>
    <property type="match status" value="1"/>
</dbReference>